<dbReference type="GO" id="GO:0071111">
    <property type="term" value="F:cyclic-guanylate-specific phosphodiesterase activity"/>
    <property type="evidence" value="ECO:0007669"/>
    <property type="project" value="UniProtKB-EC"/>
</dbReference>
<evidence type="ECO:0000259" key="1">
    <source>
        <dbReference type="PROSITE" id="PS50883"/>
    </source>
</evidence>
<name>A0ABV4UCJ7_9RHOO</name>
<gene>
    <name evidence="2" type="ORF">ABCS64_01815</name>
</gene>
<dbReference type="InterPro" id="IPR043128">
    <property type="entry name" value="Rev_trsase/Diguanyl_cyclase"/>
</dbReference>
<dbReference type="EMBL" id="JBEUWX010000001">
    <property type="protein sequence ID" value="MFA9949074.1"/>
    <property type="molecule type" value="Genomic_DNA"/>
</dbReference>
<dbReference type="SUPFAM" id="SSF55073">
    <property type="entry name" value="Nucleotide cyclase"/>
    <property type="match status" value="1"/>
</dbReference>
<dbReference type="Proteomes" id="UP001574673">
    <property type="component" value="Unassembled WGS sequence"/>
</dbReference>
<dbReference type="Gene3D" id="3.30.70.270">
    <property type="match status" value="1"/>
</dbReference>
<dbReference type="RefSeq" id="WP_418890229.1">
    <property type="nucleotide sequence ID" value="NZ_JBEUWX010000001.1"/>
</dbReference>
<dbReference type="PANTHER" id="PTHR33121">
    <property type="entry name" value="CYCLIC DI-GMP PHOSPHODIESTERASE PDEF"/>
    <property type="match status" value="1"/>
</dbReference>
<dbReference type="CDD" id="cd01948">
    <property type="entry name" value="EAL"/>
    <property type="match status" value="1"/>
</dbReference>
<dbReference type="EC" id="3.1.4.52" evidence="2"/>
<keyword evidence="2" id="KW-0378">Hydrolase</keyword>
<organism evidence="2 3">
    <name type="scientific">Dentiradicibacter hellwigii</name>
    <dbReference type="NCBI Taxonomy" id="3149053"/>
    <lineage>
        <taxon>Bacteria</taxon>
        <taxon>Pseudomonadati</taxon>
        <taxon>Pseudomonadota</taxon>
        <taxon>Betaproteobacteria</taxon>
        <taxon>Rhodocyclales</taxon>
        <taxon>Rhodocyclaceae</taxon>
        <taxon>Dentiradicibacter</taxon>
    </lineage>
</organism>
<evidence type="ECO:0000313" key="3">
    <source>
        <dbReference type="Proteomes" id="UP001574673"/>
    </source>
</evidence>
<dbReference type="SMART" id="SM00052">
    <property type="entry name" value="EAL"/>
    <property type="match status" value="1"/>
</dbReference>
<sequence length="434" mass="48905">MYSNVTDASAEYFLPAELTTALLDIPELARQSPTASLGVIVLALEPDTAFYRLQPESLQRFQHEIAGRLRDIKRPQDLLYLITPREWLLVLPDLRSSATLTMAMIKLHRMFDAYLLNIDSIALRLAATCGGAMYPEDGKDALYLVQSARIASIHARNNEEGQALYHADMEKLDDRLKSFDQEIRQAFQSESGLQLYLQPQVEAVGGACIGAECLLRWQRESGQWVSPPELLATIVRLGLRQLFNRWLFQRLGHICKELAAHHIALRLSVNLSANDLLDLEMPDLFGQALATWHIDPSMVLLEITETSMVQYTEHVADVLERFRQLGTQLSIDDFGTGFSGMSNLKNLPVHEVKIDKSFVRNIATSQRDREITASIIGLSHRLGLRVIAEGVETRESAQILAEMGCDHLQGFLFAPGLPPDKFIDWYQKRLEKPA</sequence>
<feature type="domain" description="EAL" evidence="1">
    <location>
        <begin position="176"/>
        <end position="430"/>
    </location>
</feature>
<dbReference type="PANTHER" id="PTHR33121:SF19">
    <property type="entry name" value="CYCLIC DI-GMP PHOSPHODIESTERASE PA2567"/>
    <property type="match status" value="1"/>
</dbReference>
<protein>
    <submittedName>
        <fullName evidence="2">GGDEF domain-containing phosphodiesterase</fullName>
        <ecNumber evidence="2">3.1.4.52</ecNumber>
    </submittedName>
</protein>
<reference evidence="3" key="1">
    <citation type="submission" date="2024-06" db="EMBL/GenBank/DDBJ databases">
        <title>Radixoralia hellwigii gen. nov., sp nov., isolated from a root canal in the human oral cavity.</title>
        <authorList>
            <person name="Bartsch S."/>
            <person name="Wittmer A."/>
            <person name="Schulz A.-K."/>
            <person name="Neumann-Schaal M."/>
            <person name="Wolf J."/>
            <person name="Gronow S."/>
            <person name="Tennert C."/>
            <person name="Haecker G."/>
            <person name="Cieplik F."/>
            <person name="Al-Ahmad A."/>
        </authorList>
    </citation>
    <scope>NUCLEOTIDE SEQUENCE [LARGE SCALE GENOMIC DNA]</scope>
    <source>
        <strain evidence="3">Wk13</strain>
    </source>
</reference>
<comment type="caution">
    <text evidence="2">The sequence shown here is derived from an EMBL/GenBank/DDBJ whole genome shotgun (WGS) entry which is preliminary data.</text>
</comment>
<dbReference type="InterPro" id="IPR029787">
    <property type="entry name" value="Nucleotide_cyclase"/>
</dbReference>
<evidence type="ECO:0000313" key="2">
    <source>
        <dbReference type="EMBL" id="MFA9949074.1"/>
    </source>
</evidence>
<dbReference type="Pfam" id="PF00563">
    <property type="entry name" value="EAL"/>
    <property type="match status" value="1"/>
</dbReference>
<dbReference type="SUPFAM" id="SSF141868">
    <property type="entry name" value="EAL domain-like"/>
    <property type="match status" value="1"/>
</dbReference>
<dbReference type="Gene3D" id="3.20.20.450">
    <property type="entry name" value="EAL domain"/>
    <property type="match status" value="1"/>
</dbReference>
<dbReference type="InterPro" id="IPR050706">
    <property type="entry name" value="Cyclic-di-GMP_PDE-like"/>
</dbReference>
<keyword evidence="3" id="KW-1185">Reference proteome</keyword>
<dbReference type="InterPro" id="IPR001633">
    <property type="entry name" value="EAL_dom"/>
</dbReference>
<dbReference type="InterPro" id="IPR035919">
    <property type="entry name" value="EAL_sf"/>
</dbReference>
<accession>A0ABV4UCJ7</accession>
<dbReference type="PROSITE" id="PS50883">
    <property type="entry name" value="EAL"/>
    <property type="match status" value="1"/>
</dbReference>
<proteinExistence type="predicted"/>